<keyword evidence="3" id="KW-1185">Reference proteome</keyword>
<comment type="caution">
    <text evidence="2">The sequence shown here is derived from an EMBL/GenBank/DDBJ whole genome shotgun (WGS) entry which is preliminary data.</text>
</comment>
<proteinExistence type="predicted"/>
<sequence length="60" mass="7049">MILFIIKSLFKFYPLALLCAFFRHTSAIFRFIAMAMNLKTPSSDKKIPYKTFQKQNLNSL</sequence>
<dbReference type="Proteomes" id="UP000233435">
    <property type="component" value="Unassembled WGS sequence"/>
</dbReference>
<name>A0A2N3HMZ6_9FLAO</name>
<accession>A0A2N3HMZ6</accession>
<keyword evidence="1" id="KW-0472">Membrane</keyword>
<evidence type="ECO:0000313" key="2">
    <source>
        <dbReference type="EMBL" id="PKQ46349.1"/>
    </source>
</evidence>
<keyword evidence="1" id="KW-0812">Transmembrane</keyword>
<protein>
    <submittedName>
        <fullName evidence="2">Uncharacterized protein</fullName>
    </submittedName>
</protein>
<dbReference type="AlphaFoldDB" id="A0A2N3HMZ6"/>
<gene>
    <name evidence="2" type="ORF">CSW08_04090</name>
</gene>
<keyword evidence="1" id="KW-1133">Transmembrane helix</keyword>
<dbReference type="EMBL" id="PJEO01000014">
    <property type="protein sequence ID" value="PKQ46349.1"/>
    <property type="molecule type" value="Genomic_DNA"/>
</dbReference>
<evidence type="ECO:0000256" key="1">
    <source>
        <dbReference type="SAM" id="Phobius"/>
    </source>
</evidence>
<evidence type="ECO:0000313" key="3">
    <source>
        <dbReference type="Proteomes" id="UP000233435"/>
    </source>
</evidence>
<reference evidence="2 3" key="1">
    <citation type="submission" date="2017-12" db="EMBL/GenBank/DDBJ databases">
        <title>Confluentibacter flavum sp. nov., isolated from the saline lake.</title>
        <authorList>
            <person name="Yu L."/>
        </authorList>
    </citation>
    <scope>NUCLEOTIDE SEQUENCE [LARGE SCALE GENOMIC DNA]</scope>
    <source>
        <strain evidence="2 3">3B</strain>
    </source>
</reference>
<feature type="transmembrane region" description="Helical" evidence="1">
    <location>
        <begin position="12"/>
        <end position="33"/>
    </location>
</feature>
<organism evidence="2 3">
    <name type="scientific">Confluentibacter flavum</name>
    <dbReference type="NCBI Taxonomy" id="1909700"/>
    <lineage>
        <taxon>Bacteria</taxon>
        <taxon>Pseudomonadati</taxon>
        <taxon>Bacteroidota</taxon>
        <taxon>Flavobacteriia</taxon>
        <taxon>Flavobacteriales</taxon>
        <taxon>Flavobacteriaceae</taxon>
        <taxon>Confluentibacter</taxon>
    </lineage>
</organism>